<keyword evidence="2" id="KW-1185">Reference proteome</keyword>
<dbReference type="AlphaFoldDB" id="A0A6N8U3M4"/>
<evidence type="ECO:0000313" key="1">
    <source>
        <dbReference type="EMBL" id="MXQ72772.1"/>
    </source>
</evidence>
<evidence type="ECO:0008006" key="3">
    <source>
        <dbReference type="Google" id="ProtNLM"/>
    </source>
</evidence>
<proteinExistence type="predicted"/>
<accession>A0A6N8U3M4</accession>
<dbReference type="EMBL" id="WUUQ01000001">
    <property type="protein sequence ID" value="MXQ72772.1"/>
    <property type="molecule type" value="Genomic_DNA"/>
</dbReference>
<organism evidence="1 2">
    <name type="scientific">Copranaerobaculum intestinale</name>
    <dbReference type="NCBI Taxonomy" id="2692629"/>
    <lineage>
        <taxon>Bacteria</taxon>
        <taxon>Bacillati</taxon>
        <taxon>Bacillota</taxon>
        <taxon>Erysipelotrichia</taxon>
        <taxon>Erysipelotrichales</taxon>
        <taxon>Erysipelotrichaceae</taxon>
        <taxon>Copranaerobaculum</taxon>
    </lineage>
</organism>
<protein>
    <recommendedName>
        <fullName evidence="3">Polysaccharide deacetylase</fullName>
    </recommendedName>
</protein>
<gene>
    <name evidence="1" type="ORF">GSF08_02270</name>
</gene>
<dbReference type="Proteomes" id="UP000434036">
    <property type="component" value="Unassembled WGS sequence"/>
</dbReference>
<reference evidence="1 2" key="1">
    <citation type="submission" date="2019-12" db="EMBL/GenBank/DDBJ databases">
        <authorList>
            <person name="Yang R."/>
        </authorList>
    </citation>
    <scope>NUCLEOTIDE SEQUENCE [LARGE SCALE GENOMIC DNA]</scope>
    <source>
        <strain evidence="1 2">DONG20-135</strain>
    </source>
</reference>
<reference evidence="1 2" key="2">
    <citation type="submission" date="2020-01" db="EMBL/GenBank/DDBJ databases">
        <title>Clostridiaceae sp. nov. isolated from the gut of human by culturomics.</title>
        <authorList>
            <person name="Chang Y."/>
        </authorList>
    </citation>
    <scope>NUCLEOTIDE SEQUENCE [LARGE SCALE GENOMIC DNA]</scope>
    <source>
        <strain evidence="1 2">DONG20-135</strain>
    </source>
</reference>
<evidence type="ECO:0000313" key="2">
    <source>
        <dbReference type="Proteomes" id="UP000434036"/>
    </source>
</evidence>
<comment type="caution">
    <text evidence="1">The sequence shown here is derived from an EMBL/GenBank/DDBJ whole genome shotgun (WGS) entry which is preliminary data.</text>
</comment>
<dbReference type="RefSeq" id="WP_160624254.1">
    <property type="nucleotide sequence ID" value="NZ_WUUQ01000001.1"/>
</dbReference>
<name>A0A6N8U3M4_9FIRM</name>
<sequence length="262" mass="31226">MHEFLPSYSEYEKILKNLINSGKYCDYSEAPRKDKFIVLRHDIEFSIDRAYYMSLLETKYGLVSSYFVQITNNSYNAFSQKNIKMLQEMIRNGHHVGLHYHCNGCLDSKKIKKGIKNEIPVLESMLGNDIKIDRFSMHRPAKQSRYWEIKIPNIINTYAEDYFVFDENANITSNLGVKYISDSKHRWNYGFPDEKTLRENDKIQILIHPFSWTEKGLSNENNFKSLINEKTLELMDTFSNEFQRYEECRENIHSEYIKLKYK</sequence>